<keyword evidence="1" id="KW-0812">Transmembrane</keyword>
<feature type="transmembrane region" description="Helical" evidence="1">
    <location>
        <begin position="20"/>
        <end position="39"/>
    </location>
</feature>
<gene>
    <name evidence="2" type="ORF">ABII15_32525</name>
</gene>
<keyword evidence="1" id="KW-1133">Transmembrane helix</keyword>
<feature type="transmembrane region" description="Helical" evidence="1">
    <location>
        <begin position="51"/>
        <end position="72"/>
    </location>
</feature>
<name>A0AAU8J0G6_9ACTN</name>
<feature type="transmembrane region" description="Helical" evidence="1">
    <location>
        <begin position="84"/>
        <end position="103"/>
    </location>
</feature>
<dbReference type="AlphaFoldDB" id="A0AAU8J0G6"/>
<dbReference type="RefSeq" id="WP_353945854.1">
    <property type="nucleotide sequence ID" value="NZ_CP159534.1"/>
</dbReference>
<evidence type="ECO:0000313" key="2">
    <source>
        <dbReference type="EMBL" id="XCJ74410.1"/>
    </source>
</evidence>
<sequence>MTSTNPPHEAHRTVLRPARLLVGCYLTVSVATLGAVFLLRHHHGVVDDAVWTRSVIVVASALLTLLFVTRAARGSRGAFRRLRVVTAAMTVAIAVIVALPGLFPVWLRVEQSVCGLLLLAVVVSVNGRETRALFRSS</sequence>
<keyword evidence="1" id="KW-0472">Membrane</keyword>
<evidence type="ECO:0008006" key="3">
    <source>
        <dbReference type="Google" id="ProtNLM"/>
    </source>
</evidence>
<protein>
    <recommendedName>
        <fullName evidence="3">Integral membrane protein</fullName>
    </recommendedName>
</protein>
<organism evidence="2">
    <name type="scientific">Streptomyces tabacisoli</name>
    <dbReference type="NCBI Taxonomy" id="3156398"/>
    <lineage>
        <taxon>Bacteria</taxon>
        <taxon>Bacillati</taxon>
        <taxon>Actinomycetota</taxon>
        <taxon>Actinomycetes</taxon>
        <taxon>Kitasatosporales</taxon>
        <taxon>Streptomycetaceae</taxon>
        <taxon>Streptomyces</taxon>
    </lineage>
</organism>
<dbReference type="KEGG" id="stac:ABII15_32525"/>
<reference evidence="2" key="1">
    <citation type="submission" date="2024-06" db="EMBL/GenBank/DDBJ databases">
        <title>Streptomyces sp. strain HUAS MG91 genome sequences.</title>
        <authorList>
            <person name="Mo P."/>
        </authorList>
    </citation>
    <scope>NUCLEOTIDE SEQUENCE</scope>
    <source>
        <strain evidence="2">HUAS MG91</strain>
    </source>
</reference>
<accession>A0AAU8J0G6</accession>
<evidence type="ECO:0000256" key="1">
    <source>
        <dbReference type="SAM" id="Phobius"/>
    </source>
</evidence>
<dbReference type="EMBL" id="CP159534">
    <property type="protein sequence ID" value="XCJ74410.1"/>
    <property type="molecule type" value="Genomic_DNA"/>
</dbReference>
<proteinExistence type="predicted"/>